<dbReference type="InterPro" id="IPR041657">
    <property type="entry name" value="HTH_17"/>
</dbReference>
<dbReference type="Pfam" id="PF12728">
    <property type="entry name" value="HTH_17"/>
    <property type="match status" value="1"/>
</dbReference>
<keyword evidence="4" id="KW-1185">Reference proteome</keyword>
<dbReference type="Proteomes" id="UP000033451">
    <property type="component" value="Unassembled WGS sequence"/>
</dbReference>
<dbReference type="AlphaFoldDB" id="A0A0F0M2B8"/>
<dbReference type="SUPFAM" id="SSF46955">
    <property type="entry name" value="Putative DNA-binding domain"/>
    <property type="match status" value="1"/>
</dbReference>
<organism evidence="3 4">
    <name type="scientific">Microbacterium ginsengisoli</name>
    <dbReference type="NCBI Taxonomy" id="400772"/>
    <lineage>
        <taxon>Bacteria</taxon>
        <taxon>Bacillati</taxon>
        <taxon>Actinomycetota</taxon>
        <taxon>Actinomycetes</taxon>
        <taxon>Micrococcales</taxon>
        <taxon>Microbacteriaceae</taxon>
        <taxon>Microbacterium</taxon>
    </lineage>
</organism>
<comment type="caution">
    <text evidence="3">The sequence shown here is derived from an EMBL/GenBank/DDBJ whole genome shotgun (WGS) entry which is preliminary data.</text>
</comment>
<dbReference type="STRING" id="400772.RR49_00591"/>
<dbReference type="EMBL" id="JYIY01000059">
    <property type="protein sequence ID" value="KJL39017.1"/>
    <property type="molecule type" value="Genomic_DNA"/>
</dbReference>
<reference evidence="3 4" key="1">
    <citation type="submission" date="2015-02" db="EMBL/GenBank/DDBJ databases">
        <title>Draft genome sequences of ten Microbacterium spp. with emphasis on heavy metal contaminated environments.</title>
        <authorList>
            <person name="Corretto E."/>
        </authorList>
    </citation>
    <scope>NUCLEOTIDE SEQUENCE [LARGE SCALE GENOMIC DNA]</scope>
    <source>
        <strain evidence="3 4">DSM 18659</strain>
    </source>
</reference>
<feature type="domain" description="Helix-turn-helix" evidence="2">
    <location>
        <begin position="54"/>
        <end position="102"/>
    </location>
</feature>
<protein>
    <submittedName>
        <fullName evidence="3">Helix-turn-helix domain protein</fullName>
    </submittedName>
</protein>
<gene>
    <name evidence="3" type="ORF">RR49_00591</name>
</gene>
<sequence>MSMTPAPLTIDPEDVRASARETSELPAWLEKVAEYVQRAASEGETVTLTAKQRMLTPEQVASLTGVSRSTISRKIKAGEIHAVKVGNRNRIPYEEYQRWWDQAMGDVIELVRDDLREDLFGTR</sequence>
<accession>A0A0F0M2B8</accession>
<evidence type="ECO:0000313" key="3">
    <source>
        <dbReference type="EMBL" id="KJL39017.1"/>
    </source>
</evidence>
<dbReference type="NCBIfam" id="TIGR01764">
    <property type="entry name" value="excise"/>
    <property type="match status" value="1"/>
</dbReference>
<dbReference type="GO" id="GO:0003677">
    <property type="term" value="F:DNA binding"/>
    <property type="evidence" value="ECO:0007669"/>
    <property type="project" value="InterPro"/>
</dbReference>
<dbReference type="InterPro" id="IPR010093">
    <property type="entry name" value="SinI_DNA-bd"/>
</dbReference>
<evidence type="ECO:0000259" key="2">
    <source>
        <dbReference type="Pfam" id="PF12728"/>
    </source>
</evidence>
<feature type="region of interest" description="Disordered" evidence="1">
    <location>
        <begin position="1"/>
        <end position="21"/>
    </location>
</feature>
<evidence type="ECO:0000313" key="4">
    <source>
        <dbReference type="Proteomes" id="UP000033451"/>
    </source>
</evidence>
<dbReference type="PATRIC" id="fig|400772.4.peg.625"/>
<proteinExistence type="predicted"/>
<name>A0A0F0M2B8_9MICO</name>
<dbReference type="InterPro" id="IPR009061">
    <property type="entry name" value="DNA-bd_dom_put_sf"/>
</dbReference>
<evidence type="ECO:0000256" key="1">
    <source>
        <dbReference type="SAM" id="MobiDB-lite"/>
    </source>
</evidence>